<feature type="transmembrane region" description="Helical" evidence="2">
    <location>
        <begin position="442"/>
        <end position="464"/>
    </location>
</feature>
<feature type="transmembrane region" description="Helical" evidence="2">
    <location>
        <begin position="379"/>
        <end position="396"/>
    </location>
</feature>
<feature type="transmembrane region" description="Helical" evidence="2">
    <location>
        <begin position="285"/>
        <end position="303"/>
    </location>
</feature>
<evidence type="ECO:0000256" key="1">
    <source>
        <dbReference type="SAM" id="MobiDB-lite"/>
    </source>
</evidence>
<keyword evidence="2" id="KW-1133">Transmembrane helix</keyword>
<reference evidence="3 4" key="1">
    <citation type="submission" date="2017-04" db="EMBL/GenBank/DDBJ databases">
        <authorList>
            <person name="Afonso C.L."/>
            <person name="Miller P.J."/>
            <person name="Scott M.A."/>
            <person name="Spackman E."/>
            <person name="Goraichik I."/>
            <person name="Dimitrov K.M."/>
            <person name="Suarez D.L."/>
            <person name="Swayne D.E."/>
        </authorList>
    </citation>
    <scope>NUCLEOTIDE SEQUENCE [LARGE SCALE GENOMIC DNA]</scope>
    <source>
        <strain evidence="3 4">DSM 43828</strain>
    </source>
</reference>
<dbReference type="Proteomes" id="UP000192674">
    <property type="component" value="Unassembled WGS sequence"/>
</dbReference>
<dbReference type="OrthoDB" id="3657776at2"/>
<feature type="region of interest" description="Disordered" evidence="1">
    <location>
        <begin position="1"/>
        <end position="23"/>
    </location>
</feature>
<keyword evidence="2" id="KW-0472">Membrane</keyword>
<evidence type="ECO:0000256" key="2">
    <source>
        <dbReference type="SAM" id="Phobius"/>
    </source>
</evidence>
<name>A0A1W2CT45_KIBAR</name>
<accession>A0A1W2CT45</accession>
<feature type="transmembrane region" description="Helical" evidence="2">
    <location>
        <begin position="138"/>
        <end position="166"/>
    </location>
</feature>
<feature type="transmembrane region" description="Helical" evidence="2">
    <location>
        <begin position="324"/>
        <end position="344"/>
    </location>
</feature>
<gene>
    <name evidence="3" type="ORF">SAMN05661093_02468</name>
</gene>
<evidence type="ECO:0000313" key="3">
    <source>
        <dbReference type="EMBL" id="SMC88417.1"/>
    </source>
</evidence>
<feature type="transmembrane region" description="Helical" evidence="2">
    <location>
        <begin position="408"/>
        <end position="430"/>
    </location>
</feature>
<feature type="transmembrane region" description="Helical" evidence="2">
    <location>
        <begin position="71"/>
        <end position="89"/>
    </location>
</feature>
<feature type="transmembrane region" description="Helical" evidence="2">
    <location>
        <begin position="255"/>
        <end position="273"/>
    </location>
</feature>
<dbReference type="EMBL" id="FWXV01000002">
    <property type="protein sequence ID" value="SMC88417.1"/>
    <property type="molecule type" value="Genomic_DNA"/>
</dbReference>
<feature type="transmembrane region" description="Helical" evidence="2">
    <location>
        <begin position="575"/>
        <end position="597"/>
    </location>
</feature>
<feature type="transmembrane region" description="Helical" evidence="2">
    <location>
        <begin position="224"/>
        <end position="243"/>
    </location>
</feature>
<feature type="transmembrane region" description="Helical" evidence="2">
    <location>
        <begin position="516"/>
        <end position="536"/>
    </location>
</feature>
<feature type="transmembrane region" description="Helical" evidence="2">
    <location>
        <begin position="187"/>
        <end position="204"/>
    </location>
</feature>
<sequence>MNSRIRSSDTRVGTGPTAGETGDLVPERLEVPALLKVAVVVAAAGAALLAIGPGVGVLQGAPPAAYGSGPLLIVLAVVPVLVAIGLLIAGKPVGSAGVLVGAAFLAPGRALLDLQFAADALVASRPELVVPTDLAPLAAGAGTWLLVAGHVLTLVAGAMVIVRAGAQPGTPVAAEFEDSEPESRKRLLGWGLLFGGLATIGLLMPPFRSANAFLLDLDLTNGPGLVMTGGLLIALAAILGCVFGGTARTPKMGRGVLIGVALAILAVVLPSQIAASTVDWLESDWRSYMATAGAVGLVGVAVWPSGLALKRKESKPLDQSGDRVHMVAGVLAILAGIAAILGQATELFVVEIPTDVPINQTDELIILSGVRPGSFANRLLLPAGILVILLGVLLLIKPIARIFRPMLSVAWVGVPLAGFLALDAVVTATSTSGAIRAGASTWWTLAAVVLAVAAAITAGAAGAIERDDVDLTDRSSNIILMAPIAAAMLFAVGAFGLPTMRADQYVAPGIWSNFRVASWGLVVALLAVLVAAVVAARSRPARGAALMFGAAGVVAVHALEVPMTGARAEGSAAAAGTWLALATIAALVISAFVALAVRPEPARRR</sequence>
<dbReference type="RefSeq" id="WP_084426189.1">
    <property type="nucleotide sequence ID" value="NZ_FWXV01000002.1"/>
</dbReference>
<keyword evidence="2" id="KW-0812">Transmembrane</keyword>
<protein>
    <submittedName>
        <fullName evidence="3">Uncharacterized protein</fullName>
    </submittedName>
</protein>
<dbReference type="AlphaFoldDB" id="A0A1W2CT45"/>
<feature type="transmembrane region" description="Helical" evidence="2">
    <location>
        <begin position="96"/>
        <end position="118"/>
    </location>
</feature>
<feature type="transmembrane region" description="Helical" evidence="2">
    <location>
        <begin position="543"/>
        <end position="563"/>
    </location>
</feature>
<keyword evidence="4" id="KW-1185">Reference proteome</keyword>
<organism evidence="3 4">
    <name type="scientific">Kibdelosporangium aridum</name>
    <dbReference type="NCBI Taxonomy" id="2030"/>
    <lineage>
        <taxon>Bacteria</taxon>
        <taxon>Bacillati</taxon>
        <taxon>Actinomycetota</taxon>
        <taxon>Actinomycetes</taxon>
        <taxon>Pseudonocardiales</taxon>
        <taxon>Pseudonocardiaceae</taxon>
        <taxon>Kibdelosporangium</taxon>
    </lineage>
</organism>
<evidence type="ECO:0000313" key="4">
    <source>
        <dbReference type="Proteomes" id="UP000192674"/>
    </source>
</evidence>
<feature type="transmembrane region" description="Helical" evidence="2">
    <location>
        <begin position="476"/>
        <end position="496"/>
    </location>
</feature>
<proteinExistence type="predicted"/>
<feature type="transmembrane region" description="Helical" evidence="2">
    <location>
        <begin position="33"/>
        <end position="51"/>
    </location>
</feature>